<proteinExistence type="predicted"/>
<gene>
    <name evidence="1" type="ORF">PAXRUDRAFT_159355</name>
</gene>
<organism evidence="1 2">
    <name type="scientific">Paxillus rubicundulus Ve08.2h10</name>
    <dbReference type="NCBI Taxonomy" id="930991"/>
    <lineage>
        <taxon>Eukaryota</taxon>
        <taxon>Fungi</taxon>
        <taxon>Dikarya</taxon>
        <taxon>Basidiomycota</taxon>
        <taxon>Agaricomycotina</taxon>
        <taxon>Agaricomycetes</taxon>
        <taxon>Agaricomycetidae</taxon>
        <taxon>Boletales</taxon>
        <taxon>Paxilineae</taxon>
        <taxon>Paxillaceae</taxon>
        <taxon>Paxillus</taxon>
    </lineage>
</organism>
<dbReference type="Proteomes" id="UP000054538">
    <property type="component" value="Unassembled WGS sequence"/>
</dbReference>
<reference evidence="2" key="2">
    <citation type="submission" date="2015-01" db="EMBL/GenBank/DDBJ databases">
        <title>Evolutionary Origins and Diversification of the Mycorrhizal Mutualists.</title>
        <authorList>
            <consortium name="DOE Joint Genome Institute"/>
            <consortium name="Mycorrhizal Genomics Consortium"/>
            <person name="Kohler A."/>
            <person name="Kuo A."/>
            <person name="Nagy L.G."/>
            <person name="Floudas D."/>
            <person name="Copeland A."/>
            <person name="Barry K.W."/>
            <person name="Cichocki N."/>
            <person name="Veneault-Fourrey C."/>
            <person name="LaButti K."/>
            <person name="Lindquist E.A."/>
            <person name="Lipzen A."/>
            <person name="Lundell T."/>
            <person name="Morin E."/>
            <person name="Murat C."/>
            <person name="Riley R."/>
            <person name="Ohm R."/>
            <person name="Sun H."/>
            <person name="Tunlid A."/>
            <person name="Henrissat B."/>
            <person name="Grigoriev I.V."/>
            <person name="Hibbett D.S."/>
            <person name="Martin F."/>
        </authorList>
    </citation>
    <scope>NUCLEOTIDE SEQUENCE [LARGE SCALE GENOMIC DNA]</scope>
    <source>
        <strain evidence="2">Ve08.2h10</strain>
    </source>
</reference>
<name>A0A0D0CX72_9AGAM</name>
<dbReference type="HOGENOM" id="CLU_1536160_0_0_1"/>
<dbReference type="InParanoid" id="A0A0D0CX72"/>
<dbReference type="AlphaFoldDB" id="A0A0D0CX72"/>
<evidence type="ECO:0000313" key="1">
    <source>
        <dbReference type="EMBL" id="KIK80168.1"/>
    </source>
</evidence>
<feature type="non-terminal residue" evidence="1">
    <location>
        <position position="1"/>
    </location>
</feature>
<evidence type="ECO:0000313" key="2">
    <source>
        <dbReference type="Proteomes" id="UP000054538"/>
    </source>
</evidence>
<keyword evidence="2" id="KW-1185">Reference proteome</keyword>
<accession>A0A0D0CX72</accession>
<dbReference type="OrthoDB" id="2671422at2759"/>
<sequence length="175" mass="19415">YMTCGQLSPPLPIAIQCVSLDEARHVPKALQGIVNSLPPNPDSTQLLTAFGDSPSIQTLLGDHDGLYVVVIGVPPGVHRTRSVVVIRIFFQVKQKQYNSESVSRAEGTFRYPICGYTMSFWEALAFDRIPIPCPTPYTWYTLTTTPWPHPSLKKHPFKCPSAHPIPMGHPIPQPT</sequence>
<protein>
    <submittedName>
        <fullName evidence="1">Uncharacterized protein</fullName>
    </submittedName>
</protein>
<reference evidence="1 2" key="1">
    <citation type="submission" date="2014-04" db="EMBL/GenBank/DDBJ databases">
        <authorList>
            <consortium name="DOE Joint Genome Institute"/>
            <person name="Kuo A."/>
            <person name="Kohler A."/>
            <person name="Jargeat P."/>
            <person name="Nagy L.G."/>
            <person name="Floudas D."/>
            <person name="Copeland A."/>
            <person name="Barry K.W."/>
            <person name="Cichocki N."/>
            <person name="Veneault-Fourrey C."/>
            <person name="LaButti K."/>
            <person name="Lindquist E.A."/>
            <person name="Lipzen A."/>
            <person name="Lundell T."/>
            <person name="Morin E."/>
            <person name="Murat C."/>
            <person name="Sun H."/>
            <person name="Tunlid A."/>
            <person name="Henrissat B."/>
            <person name="Grigoriev I.V."/>
            <person name="Hibbett D.S."/>
            <person name="Martin F."/>
            <person name="Nordberg H.P."/>
            <person name="Cantor M.N."/>
            <person name="Hua S.X."/>
        </authorList>
    </citation>
    <scope>NUCLEOTIDE SEQUENCE [LARGE SCALE GENOMIC DNA]</scope>
    <source>
        <strain evidence="1 2">Ve08.2h10</strain>
    </source>
</reference>
<dbReference type="EMBL" id="KN826082">
    <property type="protein sequence ID" value="KIK80168.1"/>
    <property type="molecule type" value="Genomic_DNA"/>
</dbReference>